<dbReference type="Proteomes" id="UP000726737">
    <property type="component" value="Unassembled WGS sequence"/>
</dbReference>
<evidence type="ECO:0008006" key="3">
    <source>
        <dbReference type="Google" id="ProtNLM"/>
    </source>
</evidence>
<accession>A0A9P6QAK0</accession>
<dbReference type="SUPFAM" id="SSF56752">
    <property type="entry name" value="D-aminoacid aminotransferase-like PLP-dependent enzymes"/>
    <property type="match status" value="1"/>
</dbReference>
<dbReference type="Pfam" id="PF01063">
    <property type="entry name" value="Aminotran_4"/>
    <property type="match status" value="1"/>
</dbReference>
<dbReference type="PANTHER" id="PTHR47703">
    <property type="entry name" value="D-AMINOACID AMINOTRANSFERASE-LIKE PLP-DEPENDENT ENZYMES SUPERFAMILY PROTEIN"/>
    <property type="match status" value="1"/>
</dbReference>
<evidence type="ECO:0000313" key="2">
    <source>
        <dbReference type="Proteomes" id="UP000726737"/>
    </source>
</evidence>
<protein>
    <recommendedName>
        <fullName evidence="3">D-aminoacid aminotransferase-like PLP-dependent enzyme</fullName>
    </recommendedName>
</protein>
<dbReference type="InterPro" id="IPR001544">
    <property type="entry name" value="Aminotrans_IV"/>
</dbReference>
<dbReference type="Gene3D" id="3.30.470.10">
    <property type="match status" value="1"/>
</dbReference>
<name>A0A9P6QAK0_9FUNG</name>
<dbReference type="InterPro" id="IPR036038">
    <property type="entry name" value="Aminotransferase-like"/>
</dbReference>
<dbReference type="AlphaFoldDB" id="A0A9P6QAK0"/>
<reference evidence="1" key="1">
    <citation type="journal article" date="2020" name="Fungal Divers.">
        <title>Resolving the Mortierellaceae phylogeny through synthesis of multi-gene phylogenetics and phylogenomics.</title>
        <authorList>
            <person name="Vandepol N."/>
            <person name="Liber J."/>
            <person name="Desiro A."/>
            <person name="Na H."/>
            <person name="Kennedy M."/>
            <person name="Barry K."/>
            <person name="Grigoriev I.V."/>
            <person name="Miller A.N."/>
            <person name="O'Donnell K."/>
            <person name="Stajich J.E."/>
            <person name="Bonito G."/>
        </authorList>
    </citation>
    <scope>NUCLEOTIDE SEQUENCE</scope>
    <source>
        <strain evidence="1">KOD948</strain>
    </source>
</reference>
<organism evidence="1 2">
    <name type="scientific">Mortierella polycephala</name>
    <dbReference type="NCBI Taxonomy" id="41804"/>
    <lineage>
        <taxon>Eukaryota</taxon>
        <taxon>Fungi</taxon>
        <taxon>Fungi incertae sedis</taxon>
        <taxon>Mucoromycota</taxon>
        <taxon>Mortierellomycotina</taxon>
        <taxon>Mortierellomycetes</taxon>
        <taxon>Mortierellales</taxon>
        <taxon>Mortierellaceae</taxon>
        <taxon>Mortierella</taxon>
    </lineage>
</organism>
<dbReference type="OrthoDB" id="59470at2759"/>
<proteinExistence type="predicted"/>
<dbReference type="InterPro" id="IPR043131">
    <property type="entry name" value="BCAT-like_N"/>
</dbReference>
<dbReference type="Gene3D" id="3.20.10.10">
    <property type="entry name" value="D-amino Acid Aminotransferase, subunit A, domain 2"/>
    <property type="match status" value="1"/>
</dbReference>
<keyword evidence="2" id="KW-1185">Reference proteome</keyword>
<sequence length="335" mass="37703">MSPVHVRDSSMQPGYVLATRNHSHRAVMEAEAHVTVSWTDVGANDMLLAYPSGAYTAMRTFGHRGIMDFSGHVARLASSVAQIHFSESEQDRSKEDVAVETRLTTFRNPETLYTEMKELVRSALMVYYGRYTESGEAKVTVLCTWDVNISEPIFIAHIEPLKVPKEPRCKVLVQGSPRHHATAKDSQWVRDRSILEAELSKDMNEALLLDDATQELYEGLSSNFFAWDRIRQTIITAPLDSVLEGTILKVVVAVCKQQKIPVEFKFPTLKSINDWDGAFITSTSRLVLPIKTMVLPDGSQKSFGESETIELIRTLVLQECKKRVETLLTAQEIDE</sequence>
<gene>
    <name evidence="1" type="ORF">BG011_008612</name>
</gene>
<dbReference type="InterPro" id="IPR043132">
    <property type="entry name" value="BCAT-like_C"/>
</dbReference>
<dbReference type="PANTHER" id="PTHR47703:SF2">
    <property type="entry name" value="D-AMINOACID AMINOTRANSFERASE-LIKE PLP-DEPENDENT ENZYMES SUPERFAMILY PROTEIN"/>
    <property type="match status" value="1"/>
</dbReference>
<evidence type="ECO:0000313" key="1">
    <source>
        <dbReference type="EMBL" id="KAG0263548.1"/>
    </source>
</evidence>
<dbReference type="EMBL" id="JAAAJA010000072">
    <property type="protein sequence ID" value="KAG0263548.1"/>
    <property type="molecule type" value="Genomic_DNA"/>
</dbReference>
<dbReference type="GO" id="GO:0003824">
    <property type="term" value="F:catalytic activity"/>
    <property type="evidence" value="ECO:0007669"/>
    <property type="project" value="InterPro"/>
</dbReference>
<comment type="caution">
    <text evidence="1">The sequence shown here is derived from an EMBL/GenBank/DDBJ whole genome shotgun (WGS) entry which is preliminary data.</text>
</comment>